<dbReference type="Proteomes" id="UP001501084">
    <property type="component" value="Unassembled WGS sequence"/>
</dbReference>
<accession>A0ABN3B6D8</accession>
<dbReference type="EMBL" id="BAAAOP010000005">
    <property type="protein sequence ID" value="GAA2187520.1"/>
    <property type="molecule type" value="Genomic_DNA"/>
</dbReference>
<organism evidence="1 2">
    <name type="scientific">Leucobacter alluvii</name>
    <dbReference type="NCBI Taxonomy" id="340321"/>
    <lineage>
        <taxon>Bacteria</taxon>
        <taxon>Bacillati</taxon>
        <taxon>Actinomycetota</taxon>
        <taxon>Actinomycetes</taxon>
        <taxon>Micrococcales</taxon>
        <taxon>Microbacteriaceae</taxon>
        <taxon>Leucobacter</taxon>
    </lineage>
</organism>
<proteinExistence type="predicted"/>
<sequence length="223" mass="22869">MSATRMTLHRDRARPTHRVSSSTWALMLMIIGALTASGAVVGSTVAAFSDRAELGITAETQFDALLIHGDETVTGFGTDGIDAALTGDEPYVPGATAMATLRVGNNSSRVPLTLASTVSGEGDLSEATRISATVTREDGGVETVLGNPDSPADGVPLNDATTADLVLAARDAPPLLDGETWSGPDGSAATLRVYVHVLDLPELRDRESGALDLSIALTAISGA</sequence>
<comment type="caution">
    <text evidence="1">The sequence shown here is derived from an EMBL/GenBank/DDBJ whole genome shotgun (WGS) entry which is preliminary data.</text>
</comment>
<name>A0ABN3B6D8_9MICO</name>
<reference evidence="1 2" key="1">
    <citation type="journal article" date="2019" name="Int. J. Syst. Evol. Microbiol.">
        <title>The Global Catalogue of Microorganisms (GCM) 10K type strain sequencing project: providing services to taxonomists for standard genome sequencing and annotation.</title>
        <authorList>
            <consortium name="The Broad Institute Genomics Platform"/>
            <consortium name="The Broad Institute Genome Sequencing Center for Infectious Disease"/>
            <person name="Wu L."/>
            <person name="Ma J."/>
        </authorList>
    </citation>
    <scope>NUCLEOTIDE SEQUENCE [LARGE SCALE GENOMIC DNA]</scope>
    <source>
        <strain evidence="1 2">JCM 14919</strain>
    </source>
</reference>
<evidence type="ECO:0008006" key="3">
    <source>
        <dbReference type="Google" id="ProtNLM"/>
    </source>
</evidence>
<gene>
    <name evidence="1" type="ORF">GCM10009786_12830</name>
</gene>
<evidence type="ECO:0000313" key="2">
    <source>
        <dbReference type="Proteomes" id="UP001501084"/>
    </source>
</evidence>
<evidence type="ECO:0000313" key="1">
    <source>
        <dbReference type="EMBL" id="GAA2187520.1"/>
    </source>
</evidence>
<keyword evidence="2" id="KW-1185">Reference proteome</keyword>
<dbReference type="RefSeq" id="WP_346057778.1">
    <property type="nucleotide sequence ID" value="NZ_BAAAOP010000005.1"/>
</dbReference>
<protein>
    <recommendedName>
        <fullName evidence="3">Ribosomally synthesized peptide with SipW-like signal peptide</fullName>
    </recommendedName>
</protein>